<organism evidence="1 2">
    <name type="scientific">Peronosclerospora sorghi</name>
    <dbReference type="NCBI Taxonomy" id="230839"/>
    <lineage>
        <taxon>Eukaryota</taxon>
        <taxon>Sar</taxon>
        <taxon>Stramenopiles</taxon>
        <taxon>Oomycota</taxon>
        <taxon>Peronosporomycetes</taxon>
        <taxon>Peronosporales</taxon>
        <taxon>Peronosporaceae</taxon>
        <taxon>Peronosclerospora</taxon>
    </lineage>
</organism>
<name>A0ACC0W2B5_9STRA</name>
<dbReference type="Proteomes" id="UP001163321">
    <property type="component" value="Chromosome 4"/>
</dbReference>
<proteinExistence type="predicted"/>
<accession>A0ACC0W2B5</accession>
<reference evidence="1 2" key="1">
    <citation type="journal article" date="2022" name="bioRxiv">
        <title>The genome of the oomycete Peronosclerospora sorghi, a cosmopolitan pathogen of maize and sorghum, is inflated with dispersed pseudogenes.</title>
        <authorList>
            <person name="Fletcher K."/>
            <person name="Martin F."/>
            <person name="Isakeit T."/>
            <person name="Cavanaugh K."/>
            <person name="Magill C."/>
            <person name="Michelmore R."/>
        </authorList>
    </citation>
    <scope>NUCLEOTIDE SEQUENCE [LARGE SCALE GENOMIC DNA]</scope>
    <source>
        <strain evidence="1">P6</strain>
    </source>
</reference>
<protein>
    <submittedName>
        <fullName evidence="1">Uncharacterized protein</fullName>
    </submittedName>
</protein>
<keyword evidence="2" id="KW-1185">Reference proteome</keyword>
<evidence type="ECO:0000313" key="2">
    <source>
        <dbReference type="Proteomes" id="UP001163321"/>
    </source>
</evidence>
<evidence type="ECO:0000313" key="1">
    <source>
        <dbReference type="EMBL" id="KAI9912899.1"/>
    </source>
</evidence>
<comment type="caution">
    <text evidence="1">The sequence shown here is derived from an EMBL/GenBank/DDBJ whole genome shotgun (WGS) entry which is preliminary data.</text>
</comment>
<sequence length="151" mass="16043">MFWTLSSYDDTPVRTVRRDTVNSPSASALRASCGGPPPCGLSLLVASKRDPWTTTAGSDPCVPLLRRANSSNSIYLLMGTPEMPDQDATLHCVATVLSFHLASASSRPPVPPFAVFVSPRASSSSSSTLCDQAGPPSVHEWHRTQNGQTSD</sequence>
<dbReference type="EMBL" id="CM047583">
    <property type="protein sequence ID" value="KAI9912899.1"/>
    <property type="molecule type" value="Genomic_DNA"/>
</dbReference>
<gene>
    <name evidence="1" type="ORF">PsorP6_005957</name>
</gene>